<feature type="compositionally biased region" description="Basic and acidic residues" evidence="2">
    <location>
        <begin position="804"/>
        <end position="813"/>
    </location>
</feature>
<feature type="region of interest" description="Disordered" evidence="2">
    <location>
        <begin position="378"/>
        <end position="414"/>
    </location>
</feature>
<dbReference type="AlphaFoldDB" id="A0A554MY45"/>
<keyword evidence="5" id="KW-1185">Reference proteome</keyword>
<feature type="region of interest" description="Disordered" evidence="2">
    <location>
        <begin position="784"/>
        <end position="813"/>
    </location>
</feature>
<dbReference type="InterPro" id="IPR001482">
    <property type="entry name" value="T2SS/T4SS_dom"/>
</dbReference>
<reference evidence="4 5" key="1">
    <citation type="submission" date="2018-06" db="EMBL/GenBank/DDBJ databases">
        <title>Natronomonas sp. F16-60 a new haloarchaeon isolated from a solar saltern of Isla Cristina, Huelva, Spain.</title>
        <authorList>
            <person name="Duran-Viseras A."/>
            <person name="Sanchez-Porro C."/>
            <person name="Ventosa A."/>
        </authorList>
    </citation>
    <scope>NUCLEOTIDE SEQUENCE [LARGE SCALE GENOMIC DNA]</scope>
    <source>
        <strain evidence="4 5">F16-60</strain>
    </source>
</reference>
<feature type="compositionally biased region" description="Low complexity" evidence="2">
    <location>
        <begin position="151"/>
        <end position="163"/>
    </location>
</feature>
<dbReference type="InParanoid" id="A0A554MY45"/>
<dbReference type="SUPFAM" id="SSF52540">
    <property type="entry name" value="P-loop containing nucleoside triphosphate hydrolases"/>
    <property type="match status" value="1"/>
</dbReference>
<dbReference type="Gene3D" id="3.30.450.380">
    <property type="match status" value="2"/>
</dbReference>
<feature type="compositionally biased region" description="Basic and acidic residues" evidence="2">
    <location>
        <begin position="395"/>
        <end position="411"/>
    </location>
</feature>
<comment type="similarity">
    <text evidence="1">Belongs to the GSP E family.</text>
</comment>
<protein>
    <submittedName>
        <fullName evidence="4">Secretion system protein</fullName>
    </submittedName>
</protein>
<dbReference type="Gene3D" id="3.40.50.300">
    <property type="entry name" value="P-loop containing nucleotide triphosphate hydrolases"/>
    <property type="match status" value="1"/>
</dbReference>
<name>A0A554MY45_9EURY</name>
<evidence type="ECO:0000313" key="5">
    <source>
        <dbReference type="Proteomes" id="UP000319894"/>
    </source>
</evidence>
<dbReference type="Proteomes" id="UP000319894">
    <property type="component" value="Unassembled WGS sequence"/>
</dbReference>
<evidence type="ECO:0000259" key="3">
    <source>
        <dbReference type="Pfam" id="PF00437"/>
    </source>
</evidence>
<dbReference type="RefSeq" id="WP_144262714.1">
    <property type="nucleotide sequence ID" value="NZ_QMDX01000009.1"/>
</dbReference>
<organism evidence="4 5">
    <name type="scientific">Haloglomus irregulare</name>
    <dbReference type="NCBI Taxonomy" id="2234134"/>
    <lineage>
        <taxon>Archaea</taxon>
        <taxon>Methanobacteriati</taxon>
        <taxon>Methanobacteriota</taxon>
        <taxon>Stenosarchaea group</taxon>
        <taxon>Halobacteria</taxon>
        <taxon>Halobacteriales</taxon>
        <taxon>Natronomonadaceae</taxon>
        <taxon>Haloglomus</taxon>
    </lineage>
</organism>
<evidence type="ECO:0000256" key="2">
    <source>
        <dbReference type="SAM" id="MobiDB-lite"/>
    </source>
</evidence>
<feature type="domain" description="Bacterial type II secretion system protein E" evidence="3">
    <location>
        <begin position="463"/>
        <end position="641"/>
    </location>
</feature>
<dbReference type="Pfam" id="PF00437">
    <property type="entry name" value="T2SSE"/>
    <property type="match status" value="1"/>
</dbReference>
<dbReference type="PANTHER" id="PTHR30486">
    <property type="entry name" value="TWITCHING MOTILITY PROTEIN PILT"/>
    <property type="match status" value="1"/>
</dbReference>
<dbReference type="InterPro" id="IPR027417">
    <property type="entry name" value="P-loop_NTPase"/>
</dbReference>
<feature type="compositionally biased region" description="Basic and acidic residues" evidence="2">
    <location>
        <begin position="784"/>
        <end position="794"/>
    </location>
</feature>
<evidence type="ECO:0000313" key="4">
    <source>
        <dbReference type="EMBL" id="TSD10029.1"/>
    </source>
</evidence>
<dbReference type="GO" id="GO:0016887">
    <property type="term" value="F:ATP hydrolysis activity"/>
    <property type="evidence" value="ECO:0007669"/>
    <property type="project" value="InterPro"/>
</dbReference>
<sequence>MTESPTVPAPEPPDSPDAWYAPGVRAQYEVAPGVVVTVRERSGDRHGSGVAFSYAVREPSLSGAGEAGLDRLRDYFADAPPDRPLTREGARERVREGFDGKHERVLDRLLDLSADGRRRVEYHALREVRCLGELTPLALDERIEVADTRPAGGDAAGDATWASDDGEEPRTDGRLIVHTADFAPARTGVVDPDAELLSRFASERSTRYTVDFRGFEVPVVRYREHTLGGDPFVSKYAVQEPDLLPGDEALVAACKERVWETGTGVVLGGDGVSVGDAPTGTGNRDRAAFVRERAEELLSRRLTARNTRAWLAATRHRLRSALAEHGLAVPPADERYATDRLDDLVYYVFRDFVGYGPLTVPIRDPHLEDVEANRVGERVKVVPRSDAPGSEAGDADDRRPGPGRDGPERRVPTNLSFADEPTFINVVRKLAAADGVELDASQPSAKVNLDPPGVDETIRCAVALPAITEGGPHVSIRKQAPGALTPVDLVRRDALSVDLVALLWQFYEHHGVVLFSGPTGVGKTTLMNAHMPFIDYQDRPVSIDEGSREVRLPHETGVSLSTRDHQDEFKRVTMADLMTEANYLNPDTEVIAEINTPASFETFGESLNTGHGILGTTHAEDVEKLVNRVVEQGLPAYLLREIDLVVFPRHAAGERYVAEAVEFCSETEYAALDTPGERGRDHGVIEKDGTPIYWNRVAEREHDGSFRHAFALDGSGGADREATASDRTRVFDRLGRATDRPVADVEREFRRKRRYVEHLVQEDRDDFADLFGFLADLRANEAATVERVRDRQARATDGGADGSRPARPDEQDR</sequence>
<evidence type="ECO:0000256" key="1">
    <source>
        <dbReference type="ARBA" id="ARBA00006611"/>
    </source>
</evidence>
<dbReference type="InterPro" id="IPR050921">
    <property type="entry name" value="T4SS_GSP_E_ATPase"/>
</dbReference>
<dbReference type="PANTHER" id="PTHR30486:SF14">
    <property type="entry name" value="FLAGELLA ACCESSORY PROTEIN I"/>
    <property type="match status" value="1"/>
</dbReference>
<feature type="region of interest" description="Disordered" evidence="2">
    <location>
        <begin position="148"/>
        <end position="170"/>
    </location>
</feature>
<accession>A0A554MY45</accession>
<comment type="caution">
    <text evidence="4">The sequence shown here is derived from an EMBL/GenBank/DDBJ whole genome shotgun (WGS) entry which is preliminary data.</text>
</comment>
<dbReference type="EMBL" id="QMDX01000009">
    <property type="protein sequence ID" value="TSD10029.1"/>
    <property type="molecule type" value="Genomic_DNA"/>
</dbReference>
<gene>
    <name evidence="4" type="ORF">DP107_13665</name>
</gene>
<proteinExistence type="inferred from homology"/>
<feature type="region of interest" description="Disordered" evidence="2">
    <location>
        <begin position="1"/>
        <end position="20"/>
    </location>
</feature>